<keyword evidence="4" id="KW-0963">Cytoplasm</keyword>
<evidence type="ECO:0000256" key="2">
    <source>
        <dbReference type="ARBA" id="ARBA00004186"/>
    </source>
</evidence>
<keyword evidence="6" id="KW-0206">Cytoskeleton</keyword>
<dbReference type="GO" id="GO:1990385">
    <property type="term" value="C:meiotic spindle midzone"/>
    <property type="evidence" value="ECO:0007669"/>
    <property type="project" value="TreeGrafter"/>
</dbReference>
<keyword evidence="7" id="KW-0539">Nucleus</keyword>
<feature type="non-terminal residue" evidence="10">
    <location>
        <position position="1"/>
    </location>
</feature>
<evidence type="ECO:0000256" key="5">
    <source>
        <dbReference type="ARBA" id="ARBA00022829"/>
    </source>
</evidence>
<gene>
    <name evidence="10" type="primary">Incenp</name>
    <name evidence="10" type="ORF">PHANIT_R02775</name>
</gene>
<feature type="region of interest" description="Disordered" evidence="8">
    <location>
        <begin position="290"/>
        <end position="328"/>
    </location>
</feature>
<comment type="subcellular location">
    <subcellularLocation>
        <location evidence="2">Cytoplasm</location>
        <location evidence="2">Cytoskeleton</location>
        <location evidence="2">Spindle</location>
    </subcellularLocation>
    <subcellularLocation>
        <location evidence="1">Nucleus</location>
    </subcellularLocation>
</comment>
<reference evidence="10 11" key="1">
    <citation type="submission" date="2019-09" db="EMBL/GenBank/DDBJ databases">
        <title>Bird 10,000 Genomes (B10K) Project - Family phase.</title>
        <authorList>
            <person name="Zhang G."/>
        </authorList>
    </citation>
    <scope>NUCLEOTIDE SEQUENCE [LARGE SCALE GENOMIC DNA]</scope>
    <source>
        <strain evidence="10">B10K-DU-002-32</strain>
        <tissue evidence="10">Muscle</tissue>
    </source>
</reference>
<accession>A0A7L1UC14</accession>
<evidence type="ECO:0000259" key="9">
    <source>
        <dbReference type="Pfam" id="PF03941"/>
    </source>
</evidence>
<sequence length="386" mass="45339">IKDFIKRKTPTRPPLKVRHEKERQRLENLRKKQEAEEQRKKKVEEEKRRRQAEMKQKREERLRKATQARERAEQMEEKKKKRMEQKLLQSDEKVREEKVAEERSKRKGSKKHEEAEARKQKALRGSYRVFLSFLQEENEQQEPLQKRREYEVKERGKTVLELKNLLEQQQLGQAKERCELMDMLPSLNSFFSPRDPKQQEKEKPPQAQQEPAVLAGKATKVSFGVREGKCGLQRARLELSRGRSGFIRESWIWDYFYRRSHRGTEGWMFPELLRTQLCVRKSLSTSCLGSLKGAQGPGSPPADENSYGLDLNSDDSTDDESNPRKPVPAWADGAQLQEAIVHQYYNPPDVDALFGAIPSPRLEHIFYKSKPRYFKRTSSAVWHSPP</sequence>
<feature type="region of interest" description="Disordered" evidence="8">
    <location>
        <begin position="1"/>
        <end position="121"/>
    </location>
</feature>
<comment type="caution">
    <text evidence="10">The sequence shown here is derived from an EMBL/GenBank/DDBJ whole genome shotgun (WGS) entry which is preliminary data.</text>
</comment>
<feature type="non-terminal residue" evidence="10">
    <location>
        <position position="386"/>
    </location>
</feature>
<evidence type="ECO:0000256" key="6">
    <source>
        <dbReference type="ARBA" id="ARBA00023212"/>
    </source>
</evidence>
<comment type="similarity">
    <text evidence="3">Belongs to the INCENP family.</text>
</comment>
<evidence type="ECO:0000313" key="11">
    <source>
        <dbReference type="Proteomes" id="UP000579685"/>
    </source>
</evidence>
<dbReference type="GO" id="GO:0032133">
    <property type="term" value="C:chromosome passenger complex"/>
    <property type="evidence" value="ECO:0007669"/>
    <property type="project" value="TreeGrafter"/>
</dbReference>
<evidence type="ECO:0000256" key="7">
    <source>
        <dbReference type="ARBA" id="ARBA00023242"/>
    </source>
</evidence>
<evidence type="ECO:0000256" key="3">
    <source>
        <dbReference type="ARBA" id="ARBA00010042"/>
    </source>
</evidence>
<dbReference type="GO" id="GO:0051310">
    <property type="term" value="P:metaphase chromosome alignment"/>
    <property type="evidence" value="ECO:0007669"/>
    <property type="project" value="TreeGrafter"/>
</dbReference>
<keyword evidence="5" id="KW-0159">Chromosome partition</keyword>
<dbReference type="PANTHER" id="PTHR13142">
    <property type="entry name" value="INNER CENTROMERE PROTEIN"/>
    <property type="match status" value="1"/>
</dbReference>
<name>A0A7L1UC14_PHANI</name>
<dbReference type="Gene3D" id="6.10.250.2990">
    <property type="match status" value="1"/>
</dbReference>
<protein>
    <submittedName>
        <fullName evidence="10">INCE protein</fullName>
    </submittedName>
</protein>
<proteinExistence type="inferred from homology"/>
<dbReference type="AlphaFoldDB" id="A0A7L1UC14"/>
<evidence type="ECO:0000256" key="1">
    <source>
        <dbReference type="ARBA" id="ARBA00004123"/>
    </source>
</evidence>
<evidence type="ECO:0000313" key="10">
    <source>
        <dbReference type="EMBL" id="NXO70560.1"/>
    </source>
</evidence>
<evidence type="ECO:0000256" key="4">
    <source>
        <dbReference type="ARBA" id="ARBA00022490"/>
    </source>
</evidence>
<feature type="compositionally biased region" description="Basic and acidic residues" evidence="8">
    <location>
        <begin position="17"/>
        <end position="78"/>
    </location>
</feature>
<dbReference type="GO" id="GO:0000281">
    <property type="term" value="P:mitotic cytokinesis"/>
    <property type="evidence" value="ECO:0007669"/>
    <property type="project" value="TreeGrafter"/>
</dbReference>
<evidence type="ECO:0000256" key="8">
    <source>
        <dbReference type="SAM" id="MobiDB-lite"/>
    </source>
</evidence>
<dbReference type="GO" id="GO:0030496">
    <property type="term" value="C:midbody"/>
    <property type="evidence" value="ECO:0007669"/>
    <property type="project" value="TreeGrafter"/>
</dbReference>
<feature type="domain" description="Inner centromere protein ARK-binding" evidence="9">
    <location>
        <begin position="310"/>
        <end position="366"/>
    </location>
</feature>
<feature type="compositionally biased region" description="Basic and acidic residues" evidence="8">
    <location>
        <begin position="194"/>
        <end position="204"/>
    </location>
</feature>
<dbReference type="Proteomes" id="UP000579685">
    <property type="component" value="Unassembled WGS sequence"/>
</dbReference>
<dbReference type="EMBL" id="VXBQ01012406">
    <property type="protein sequence ID" value="NXO70560.1"/>
    <property type="molecule type" value="Genomic_DNA"/>
</dbReference>
<dbReference type="GO" id="GO:0000776">
    <property type="term" value="C:kinetochore"/>
    <property type="evidence" value="ECO:0007669"/>
    <property type="project" value="TreeGrafter"/>
</dbReference>
<dbReference type="Pfam" id="PF03941">
    <property type="entry name" value="INCENP_ARK-bind"/>
    <property type="match status" value="1"/>
</dbReference>
<feature type="compositionally biased region" description="Basic and acidic residues" evidence="8">
    <location>
        <begin position="89"/>
        <end position="104"/>
    </location>
</feature>
<dbReference type="GO" id="GO:0051257">
    <property type="term" value="P:meiotic spindle midzone assembly"/>
    <property type="evidence" value="ECO:0007669"/>
    <property type="project" value="TreeGrafter"/>
</dbReference>
<dbReference type="PANTHER" id="PTHR13142:SF1">
    <property type="entry name" value="INNER CENTROMERE PROTEIN"/>
    <property type="match status" value="1"/>
</dbReference>
<feature type="compositionally biased region" description="Basic residues" evidence="8">
    <location>
        <begin position="7"/>
        <end position="16"/>
    </location>
</feature>
<feature type="region of interest" description="Disordered" evidence="8">
    <location>
        <begin position="189"/>
        <end position="213"/>
    </location>
</feature>
<dbReference type="GO" id="GO:0005634">
    <property type="term" value="C:nucleus"/>
    <property type="evidence" value="ECO:0007669"/>
    <property type="project" value="UniProtKB-SubCell"/>
</dbReference>
<organism evidence="10 11">
    <name type="scientific">Phainopepla nitens</name>
    <name type="common">Phainopepla</name>
    <dbReference type="NCBI Taxonomy" id="161653"/>
    <lineage>
        <taxon>Eukaryota</taxon>
        <taxon>Metazoa</taxon>
        <taxon>Chordata</taxon>
        <taxon>Craniata</taxon>
        <taxon>Vertebrata</taxon>
        <taxon>Euteleostomi</taxon>
        <taxon>Archelosauria</taxon>
        <taxon>Archosauria</taxon>
        <taxon>Dinosauria</taxon>
        <taxon>Saurischia</taxon>
        <taxon>Theropoda</taxon>
        <taxon>Coelurosauria</taxon>
        <taxon>Aves</taxon>
        <taxon>Neognathae</taxon>
        <taxon>Neoaves</taxon>
        <taxon>Telluraves</taxon>
        <taxon>Australaves</taxon>
        <taxon>Passeriformes</taxon>
        <taxon>Bombycillidae</taxon>
        <taxon>Phainopepla</taxon>
    </lineage>
</organism>
<dbReference type="InterPro" id="IPR005635">
    <property type="entry name" value="Inner_centromere_prot_ARK-bd"/>
</dbReference>
<keyword evidence="11" id="KW-1185">Reference proteome</keyword>